<dbReference type="InterPro" id="IPR003593">
    <property type="entry name" value="AAA+_ATPase"/>
</dbReference>
<name>A0ABX2V9F9_9BACL</name>
<evidence type="ECO:0000256" key="1">
    <source>
        <dbReference type="ARBA" id="ARBA00022741"/>
    </source>
</evidence>
<dbReference type="SUPFAM" id="SSF52540">
    <property type="entry name" value="P-loop containing nucleoside triphosphate hydrolases"/>
    <property type="match status" value="1"/>
</dbReference>
<dbReference type="PROSITE" id="PS00211">
    <property type="entry name" value="ABC_TRANSPORTER_1"/>
    <property type="match status" value="1"/>
</dbReference>
<dbReference type="InterPro" id="IPR003439">
    <property type="entry name" value="ABC_transporter-like_ATP-bd"/>
</dbReference>
<sequence length="203" mass="22566">MIQIQGVSKTFEGKNLFENLSLQIETGDFVIFSGPSGCGKTTLLNMVGALEPLDAGQILIDGQDITKKRNQLDYFRTKIGFLFQNFALVDHKTVRQNLEIVQKRYRAGRTIEEVLSAVGLEEKIDKKVYMLSGGEQQRVALARLMLKKCDIILADEPTGSLDQANAERVMTILQELNASGKTVILVTHDEAIKKQGNRLVELG</sequence>
<protein>
    <submittedName>
        <fullName evidence="4">Bacteriocin ABC transporter ATP-binding protein</fullName>
    </submittedName>
</protein>
<dbReference type="RefSeq" id="WP_028105635.1">
    <property type="nucleotide sequence ID" value="NZ_LVVL01000001.1"/>
</dbReference>
<evidence type="ECO:0000313" key="4">
    <source>
        <dbReference type="EMBL" id="OAN14386.1"/>
    </source>
</evidence>
<organism evidence="4 5">
    <name type="scientific">Exiguobacterium undae</name>
    <dbReference type="NCBI Taxonomy" id="169177"/>
    <lineage>
        <taxon>Bacteria</taxon>
        <taxon>Bacillati</taxon>
        <taxon>Bacillota</taxon>
        <taxon>Bacilli</taxon>
        <taxon>Bacillales</taxon>
        <taxon>Bacillales Family XII. Incertae Sedis</taxon>
        <taxon>Exiguobacterium</taxon>
    </lineage>
</organism>
<dbReference type="GO" id="GO:0005524">
    <property type="term" value="F:ATP binding"/>
    <property type="evidence" value="ECO:0007669"/>
    <property type="project" value="UniProtKB-KW"/>
</dbReference>
<feature type="domain" description="ABC transporter" evidence="3">
    <location>
        <begin position="2"/>
        <end position="202"/>
    </location>
</feature>
<dbReference type="InterPro" id="IPR017871">
    <property type="entry name" value="ABC_transporter-like_CS"/>
</dbReference>
<dbReference type="InterPro" id="IPR015854">
    <property type="entry name" value="ABC_transpr_LolD-like"/>
</dbReference>
<accession>A0ABX2V9F9</accession>
<dbReference type="Gene3D" id="3.40.50.300">
    <property type="entry name" value="P-loop containing nucleotide triphosphate hydrolases"/>
    <property type="match status" value="1"/>
</dbReference>
<reference evidence="4 5" key="1">
    <citation type="submission" date="2016-03" db="EMBL/GenBank/DDBJ databases">
        <authorList>
            <person name="Cho S.-Y."/>
            <person name="Lim S."/>
            <person name="Kim H."/>
            <person name="Soh E.H."/>
            <person name="Moon J.S."/>
        </authorList>
    </citation>
    <scope>NUCLEOTIDE SEQUENCE [LARGE SCALE GENOMIC DNA]</scope>
    <source>
        <strain evidence="4 5">KCTC 3810</strain>
    </source>
</reference>
<dbReference type="InterPro" id="IPR027417">
    <property type="entry name" value="P-loop_NTPase"/>
</dbReference>
<comment type="caution">
    <text evidence="4">The sequence shown here is derived from an EMBL/GenBank/DDBJ whole genome shotgun (WGS) entry which is preliminary data.</text>
</comment>
<gene>
    <name evidence="4" type="ORF">A3783_00230</name>
</gene>
<dbReference type="EMBL" id="LVVL01000001">
    <property type="protein sequence ID" value="OAN14386.1"/>
    <property type="molecule type" value="Genomic_DNA"/>
</dbReference>
<dbReference type="PANTHER" id="PTHR24220:SF86">
    <property type="entry name" value="ABC TRANSPORTER ABCH.1"/>
    <property type="match status" value="1"/>
</dbReference>
<evidence type="ECO:0000259" key="3">
    <source>
        <dbReference type="PROSITE" id="PS50893"/>
    </source>
</evidence>
<dbReference type="SMART" id="SM00382">
    <property type="entry name" value="AAA"/>
    <property type="match status" value="1"/>
</dbReference>
<dbReference type="Pfam" id="PF00005">
    <property type="entry name" value="ABC_tran"/>
    <property type="match status" value="1"/>
</dbReference>
<dbReference type="PANTHER" id="PTHR24220">
    <property type="entry name" value="IMPORT ATP-BINDING PROTEIN"/>
    <property type="match status" value="1"/>
</dbReference>
<proteinExistence type="predicted"/>
<evidence type="ECO:0000256" key="2">
    <source>
        <dbReference type="ARBA" id="ARBA00022840"/>
    </source>
</evidence>
<dbReference type="Proteomes" id="UP000078447">
    <property type="component" value="Unassembled WGS sequence"/>
</dbReference>
<keyword evidence="1" id="KW-0547">Nucleotide-binding</keyword>
<dbReference type="PROSITE" id="PS50893">
    <property type="entry name" value="ABC_TRANSPORTER_2"/>
    <property type="match status" value="1"/>
</dbReference>
<keyword evidence="2 4" id="KW-0067">ATP-binding</keyword>
<evidence type="ECO:0000313" key="5">
    <source>
        <dbReference type="Proteomes" id="UP000078447"/>
    </source>
</evidence>
<keyword evidence="5" id="KW-1185">Reference proteome</keyword>